<dbReference type="PIRSF" id="PIRSF001092">
    <property type="entry name" value="Alpha-L-fucosidase"/>
    <property type="match status" value="1"/>
</dbReference>
<comment type="function">
    <text evidence="1">Alpha-L-fucosidase is responsible for hydrolyzing the alpha-1,6-linked fucose joined to the reducing-end N-acetylglucosamine of the carbohydrate moieties of glycoproteins.</text>
</comment>
<dbReference type="EMBL" id="BDCO01000002">
    <property type="protein sequence ID" value="GAT34586.1"/>
    <property type="molecule type" value="Genomic_DNA"/>
</dbReference>
<dbReference type="Gene3D" id="3.20.20.80">
    <property type="entry name" value="Glycosidases"/>
    <property type="match status" value="1"/>
</dbReference>
<protein>
    <recommendedName>
        <fullName evidence="3">alpha-L-fucosidase</fullName>
        <ecNumber evidence="3">3.2.1.51</ecNumber>
    </recommendedName>
</protein>
<dbReference type="Gene3D" id="2.60.40.1180">
    <property type="entry name" value="Golgi alpha-mannosidase II"/>
    <property type="match status" value="1"/>
</dbReference>
<evidence type="ECO:0000256" key="3">
    <source>
        <dbReference type="ARBA" id="ARBA00012662"/>
    </source>
</evidence>
<dbReference type="GO" id="GO:0004560">
    <property type="term" value="F:alpha-L-fucosidase activity"/>
    <property type="evidence" value="ECO:0007669"/>
    <property type="project" value="InterPro"/>
</dbReference>
<evidence type="ECO:0000256" key="1">
    <source>
        <dbReference type="ARBA" id="ARBA00004071"/>
    </source>
</evidence>
<organism evidence="8 9">
    <name type="scientific">Terrimicrobium sacchariphilum</name>
    <dbReference type="NCBI Taxonomy" id="690879"/>
    <lineage>
        <taxon>Bacteria</taxon>
        <taxon>Pseudomonadati</taxon>
        <taxon>Verrucomicrobiota</taxon>
        <taxon>Terrimicrobiia</taxon>
        <taxon>Terrimicrobiales</taxon>
        <taxon>Terrimicrobiaceae</taxon>
        <taxon>Terrimicrobium</taxon>
    </lineage>
</organism>
<dbReference type="RefSeq" id="WP_084400532.1">
    <property type="nucleotide sequence ID" value="NZ_BDCO01000002.1"/>
</dbReference>
<evidence type="ECO:0000259" key="7">
    <source>
        <dbReference type="Pfam" id="PF01120"/>
    </source>
</evidence>
<dbReference type="InParanoid" id="A0A146GDK8"/>
<dbReference type="GO" id="GO:0006004">
    <property type="term" value="P:fucose metabolic process"/>
    <property type="evidence" value="ECO:0007669"/>
    <property type="project" value="InterPro"/>
</dbReference>
<keyword evidence="6" id="KW-0326">Glycosidase</keyword>
<dbReference type="PANTHER" id="PTHR10030:SF37">
    <property type="entry name" value="ALPHA-L-FUCOSIDASE-RELATED"/>
    <property type="match status" value="1"/>
</dbReference>
<dbReference type="OrthoDB" id="107551at2"/>
<dbReference type="InterPro" id="IPR057739">
    <property type="entry name" value="Glyco_hydro_29_N"/>
</dbReference>
<evidence type="ECO:0000256" key="6">
    <source>
        <dbReference type="ARBA" id="ARBA00023295"/>
    </source>
</evidence>
<dbReference type="InterPro" id="IPR013780">
    <property type="entry name" value="Glyco_hydro_b"/>
</dbReference>
<dbReference type="GO" id="GO:0016139">
    <property type="term" value="P:glycoside catabolic process"/>
    <property type="evidence" value="ECO:0007669"/>
    <property type="project" value="TreeGrafter"/>
</dbReference>
<dbReference type="EC" id="3.2.1.51" evidence="3"/>
<comment type="similarity">
    <text evidence="2">Belongs to the glycosyl hydrolase 29 family.</text>
</comment>
<evidence type="ECO:0000256" key="4">
    <source>
        <dbReference type="ARBA" id="ARBA00022729"/>
    </source>
</evidence>
<dbReference type="SMART" id="SM00812">
    <property type="entry name" value="Alpha_L_fucos"/>
    <property type="match status" value="1"/>
</dbReference>
<dbReference type="PANTHER" id="PTHR10030">
    <property type="entry name" value="ALPHA-L-FUCOSIDASE"/>
    <property type="match status" value="1"/>
</dbReference>
<evidence type="ECO:0000256" key="2">
    <source>
        <dbReference type="ARBA" id="ARBA00007951"/>
    </source>
</evidence>
<sequence>MTFQPTHGLILACLLGVASRGGATSPIPSDLTPAIIVDTSKERVAEGKFQPSWESLHQYEIPGWFRDAKFGIWAHWGPQCQPEAGDWYGRNMYMEGNGQYSSHLNLYGHPSKSGFKDVIHEWKAEHWNPSDLVARFQRAGAQYVMTMANHHDNLDLWDSQYQPWNSVKVGPRQDIIAGWAAAARKAGIPFGVSVHAAHAWTWYESAQGADTKGPLAGIPYDGNLTKDDGKGLWWDGLDPQDLYAQNHPPSTSSGYKEGQWDWGGGVTPPDQAYCDKFYNRTMDLINRVQPDLIYFDDTALPLWPVSDAGLKIAAHYYNQNMKAHNGRLTAVMFGKVLTEDQKGAMVLDIERGAARDIQPLAWQSDTCLGDWHYNRSYFNGGMYRSATNVIRMLVDIVSKNGNLLLSVPVRGDGTIDEKEQAILDKVGQWMDVNKESIIGTRPWSVFAEEIVSDSPDEKAKSDGNLTGYRFATKGNTLYVTVFGATESIMKISALGSQSSHLDQAITAVEQLGHGPVRWQQTSAHLEITPSLPVASDAATVFKVTLRSAVSL</sequence>
<keyword evidence="4" id="KW-0732">Signal</keyword>
<evidence type="ECO:0000313" key="9">
    <source>
        <dbReference type="Proteomes" id="UP000076023"/>
    </source>
</evidence>
<dbReference type="GO" id="GO:0005764">
    <property type="term" value="C:lysosome"/>
    <property type="evidence" value="ECO:0007669"/>
    <property type="project" value="TreeGrafter"/>
</dbReference>
<dbReference type="InterPro" id="IPR017853">
    <property type="entry name" value="GH"/>
</dbReference>
<dbReference type="SUPFAM" id="SSF51445">
    <property type="entry name" value="(Trans)glycosidases"/>
    <property type="match status" value="1"/>
</dbReference>
<dbReference type="AlphaFoldDB" id="A0A146GDK8"/>
<dbReference type="InterPro" id="IPR016286">
    <property type="entry name" value="FUC_metazoa-typ"/>
</dbReference>
<dbReference type="Proteomes" id="UP000076023">
    <property type="component" value="Unassembled WGS sequence"/>
</dbReference>
<feature type="domain" description="Glycoside hydrolase family 29 N-terminal" evidence="7">
    <location>
        <begin position="40"/>
        <end position="435"/>
    </location>
</feature>
<proteinExistence type="inferred from homology"/>
<evidence type="ECO:0000256" key="5">
    <source>
        <dbReference type="ARBA" id="ARBA00022801"/>
    </source>
</evidence>
<evidence type="ECO:0000313" key="8">
    <source>
        <dbReference type="EMBL" id="GAT34586.1"/>
    </source>
</evidence>
<keyword evidence="5" id="KW-0378">Hydrolase</keyword>
<gene>
    <name evidence="8" type="ORF">TSACC_23017</name>
</gene>
<comment type="caution">
    <text evidence="8">The sequence shown here is derived from an EMBL/GenBank/DDBJ whole genome shotgun (WGS) entry which is preliminary data.</text>
</comment>
<dbReference type="STRING" id="690879.TSACC_23017"/>
<name>A0A146GDK8_TERSA</name>
<reference evidence="9" key="1">
    <citation type="journal article" date="2017" name="Genome Announc.">
        <title>Draft Genome Sequence of Terrimicrobium sacchariphilum NM-5T, a Facultative Anaerobic Soil Bacterium of the Class Spartobacteria.</title>
        <authorList>
            <person name="Qiu Y.L."/>
            <person name="Tourlousse D.M."/>
            <person name="Matsuura N."/>
            <person name="Ohashi A."/>
            <person name="Sekiguchi Y."/>
        </authorList>
    </citation>
    <scope>NUCLEOTIDE SEQUENCE [LARGE SCALE GENOMIC DNA]</scope>
    <source>
        <strain evidence="9">NM-5</strain>
    </source>
</reference>
<dbReference type="InterPro" id="IPR000933">
    <property type="entry name" value="Glyco_hydro_29"/>
</dbReference>
<keyword evidence="9" id="KW-1185">Reference proteome</keyword>
<accession>A0A146GDK8</accession>
<dbReference type="Pfam" id="PF01120">
    <property type="entry name" value="Alpha_L_fucos"/>
    <property type="match status" value="1"/>
</dbReference>